<gene>
    <name evidence="1" type="ORF">MKC95_23060</name>
</gene>
<evidence type="ECO:0000313" key="1">
    <source>
        <dbReference type="EMBL" id="MCR0235644.1"/>
    </source>
</evidence>
<reference evidence="1" key="1">
    <citation type="journal article" date="2022" name="Clin. Infect. Dis.">
        <title>Association between Clostridium innocuum and antibiotic-associated diarrhea in adults and children: A cross-sectional study and comparative genomics analysis.</title>
        <authorList>
            <person name="Cherny K.E."/>
            <person name="Muscat E.B."/>
            <person name="Balaji A."/>
            <person name="Mukherjee J."/>
            <person name="Ozer E.A."/>
            <person name="Angarone M.P."/>
            <person name="Hauser A.R."/>
            <person name="Sichel J.S."/>
            <person name="Amponsah E."/>
            <person name="Kociolek L.K."/>
        </authorList>
    </citation>
    <scope>NUCLEOTIDE SEQUENCE</scope>
    <source>
        <strain evidence="1">NU1-AC-029v</strain>
    </source>
</reference>
<dbReference type="Proteomes" id="UP001203972">
    <property type="component" value="Unassembled WGS sequence"/>
</dbReference>
<name>A0AAP2XVZ3_CLOIN</name>
<feature type="non-terminal residue" evidence="1">
    <location>
        <position position="112"/>
    </location>
</feature>
<evidence type="ECO:0000313" key="2">
    <source>
        <dbReference type="Proteomes" id="UP001203972"/>
    </source>
</evidence>
<sequence length="112" mass="12532">MDMVNDGKDIHLDTPQAVKEALASGKDLYNPQTGEFWWEYNYTGSIANTYVHLDDPNLLAVIDSPDFDLYEDIVGGLNYTGYITDSIETIIEDGEENAPLIDPRDEVFAQIA</sequence>
<dbReference type="AlphaFoldDB" id="A0AAP2XVZ3"/>
<protein>
    <submittedName>
        <fullName evidence="1">Uncharacterized protein</fullName>
    </submittedName>
</protein>
<proteinExistence type="predicted"/>
<dbReference type="EMBL" id="JAKTMA010000098">
    <property type="protein sequence ID" value="MCR0235644.1"/>
    <property type="molecule type" value="Genomic_DNA"/>
</dbReference>
<accession>A0AAP2XVZ3</accession>
<comment type="caution">
    <text evidence="1">The sequence shown here is derived from an EMBL/GenBank/DDBJ whole genome shotgun (WGS) entry which is preliminary data.</text>
</comment>
<organism evidence="1 2">
    <name type="scientific">Clostridium innocuum</name>
    <dbReference type="NCBI Taxonomy" id="1522"/>
    <lineage>
        <taxon>Bacteria</taxon>
        <taxon>Bacillati</taxon>
        <taxon>Bacillota</taxon>
        <taxon>Clostridia</taxon>
        <taxon>Eubacteriales</taxon>
        <taxon>Clostridiaceae</taxon>
        <taxon>Clostridium</taxon>
    </lineage>
</organism>